<reference evidence="2" key="5">
    <citation type="submission" date="2015-06" db="UniProtKB">
        <authorList>
            <consortium name="EnsemblFungi"/>
        </authorList>
    </citation>
    <scope>IDENTIFICATION</scope>
    <source>
        <strain evidence="2">ATCC 64411</strain>
    </source>
</reference>
<protein>
    <submittedName>
        <fullName evidence="1 2">Uncharacterized protein</fullName>
    </submittedName>
</protein>
<reference evidence="1" key="3">
    <citation type="submission" date="2011-03" db="EMBL/GenBank/DDBJ databases">
        <title>Annotation of Magnaporthe poae ATCC 64411.</title>
        <authorList>
            <person name="Ma L.-J."/>
            <person name="Dead R."/>
            <person name="Young S.K."/>
            <person name="Zeng Q."/>
            <person name="Gargeya S."/>
            <person name="Fitzgerald M."/>
            <person name="Haas B."/>
            <person name="Abouelleil A."/>
            <person name="Alvarado L."/>
            <person name="Arachchi H.M."/>
            <person name="Berlin A."/>
            <person name="Brown A."/>
            <person name="Chapman S.B."/>
            <person name="Chen Z."/>
            <person name="Dunbar C."/>
            <person name="Freedman E."/>
            <person name="Gearin G."/>
            <person name="Gellesch M."/>
            <person name="Goldberg J."/>
            <person name="Griggs A."/>
            <person name="Gujja S."/>
            <person name="Heiman D."/>
            <person name="Howarth C."/>
            <person name="Larson L."/>
            <person name="Lui A."/>
            <person name="MacDonald P.J.P."/>
            <person name="Mehta T."/>
            <person name="Montmayeur A."/>
            <person name="Murphy C."/>
            <person name="Neiman D."/>
            <person name="Pearson M."/>
            <person name="Priest M."/>
            <person name="Roberts A."/>
            <person name="Saif S."/>
            <person name="Shea T."/>
            <person name="Shenoy N."/>
            <person name="Sisk P."/>
            <person name="Stolte C."/>
            <person name="Sykes S."/>
            <person name="Yandava C."/>
            <person name="Wortman J."/>
            <person name="Nusbaum C."/>
            <person name="Birren B."/>
        </authorList>
    </citation>
    <scope>NUCLEOTIDE SEQUENCE</scope>
    <source>
        <strain evidence="1">ATCC 64411</strain>
    </source>
</reference>
<evidence type="ECO:0000313" key="1">
    <source>
        <dbReference type="EMBL" id="KLU90714.1"/>
    </source>
</evidence>
<name>A0A0C4ECX7_MAGP6</name>
<dbReference type="OMA" id="EMAVHAM"/>
<dbReference type="Proteomes" id="UP000011715">
    <property type="component" value="Unassembled WGS sequence"/>
</dbReference>
<proteinExistence type="predicted"/>
<dbReference type="AlphaFoldDB" id="A0A0C4ECX7"/>
<evidence type="ECO:0000313" key="2">
    <source>
        <dbReference type="EnsemblFungi" id="MAPG_10566T0"/>
    </source>
</evidence>
<reference evidence="2" key="4">
    <citation type="journal article" date="2015" name="G3 (Bethesda)">
        <title>Genome sequences of three phytopathogenic species of the Magnaporthaceae family of fungi.</title>
        <authorList>
            <person name="Okagaki L.H."/>
            <person name="Nunes C.C."/>
            <person name="Sailsbery J."/>
            <person name="Clay B."/>
            <person name="Brown D."/>
            <person name="John T."/>
            <person name="Oh Y."/>
            <person name="Young N."/>
            <person name="Fitzgerald M."/>
            <person name="Haas B.J."/>
            <person name="Zeng Q."/>
            <person name="Young S."/>
            <person name="Adiconis X."/>
            <person name="Fan L."/>
            <person name="Levin J.Z."/>
            <person name="Mitchell T.K."/>
            <person name="Okubara P.A."/>
            <person name="Farman M.L."/>
            <person name="Kohn L.M."/>
            <person name="Birren B."/>
            <person name="Ma L.-J."/>
            <person name="Dean R.A."/>
        </authorList>
    </citation>
    <scope>NUCLEOTIDE SEQUENCE</scope>
    <source>
        <strain evidence="2">ATCC 64411 / 73-15</strain>
    </source>
</reference>
<reference evidence="3" key="1">
    <citation type="submission" date="2010-05" db="EMBL/GenBank/DDBJ databases">
        <title>The genome sequence of Magnaporthe poae strain ATCC 64411.</title>
        <authorList>
            <person name="Ma L.-J."/>
            <person name="Dead R."/>
            <person name="Young S."/>
            <person name="Zeng Q."/>
            <person name="Koehrsen M."/>
            <person name="Alvarado L."/>
            <person name="Berlin A."/>
            <person name="Chapman S.B."/>
            <person name="Chen Z."/>
            <person name="Freedman E."/>
            <person name="Gellesch M."/>
            <person name="Goldberg J."/>
            <person name="Griggs A."/>
            <person name="Gujja S."/>
            <person name="Heilman E.R."/>
            <person name="Heiman D."/>
            <person name="Hepburn T."/>
            <person name="Howarth C."/>
            <person name="Jen D."/>
            <person name="Larson L."/>
            <person name="Mehta T."/>
            <person name="Neiman D."/>
            <person name="Pearson M."/>
            <person name="Roberts A."/>
            <person name="Saif S."/>
            <person name="Shea T."/>
            <person name="Shenoy N."/>
            <person name="Sisk P."/>
            <person name="Stolte C."/>
            <person name="Sykes S."/>
            <person name="Walk T."/>
            <person name="White J."/>
            <person name="Yandava C."/>
            <person name="Haas B."/>
            <person name="Nusbaum C."/>
            <person name="Birren B."/>
        </authorList>
    </citation>
    <scope>NUCLEOTIDE SEQUENCE [LARGE SCALE GENOMIC DNA]</scope>
    <source>
        <strain evidence="3">ATCC 64411 / 73-15</strain>
    </source>
</reference>
<reference evidence="1" key="2">
    <citation type="submission" date="2010-05" db="EMBL/GenBank/DDBJ databases">
        <title>The Genome Sequence of Magnaporthe poae strain ATCC 64411.</title>
        <authorList>
            <consortium name="The Broad Institute Genome Sequencing Platform"/>
            <consortium name="Broad Institute Genome Sequencing Center for Infectious Disease"/>
            <person name="Ma L.-J."/>
            <person name="Dead R."/>
            <person name="Young S."/>
            <person name="Zeng Q."/>
            <person name="Koehrsen M."/>
            <person name="Alvarado L."/>
            <person name="Berlin A."/>
            <person name="Chapman S.B."/>
            <person name="Chen Z."/>
            <person name="Freedman E."/>
            <person name="Gellesch M."/>
            <person name="Goldberg J."/>
            <person name="Griggs A."/>
            <person name="Gujja S."/>
            <person name="Heilman E.R."/>
            <person name="Heiman D."/>
            <person name="Hepburn T."/>
            <person name="Howarth C."/>
            <person name="Jen D."/>
            <person name="Larson L."/>
            <person name="Mehta T."/>
            <person name="Neiman D."/>
            <person name="Pearson M."/>
            <person name="Roberts A."/>
            <person name="Saif S."/>
            <person name="Shea T."/>
            <person name="Shenoy N."/>
            <person name="Sisk P."/>
            <person name="Stolte C."/>
            <person name="Sykes S."/>
            <person name="Walk T."/>
            <person name="White J."/>
            <person name="Yandava C."/>
            <person name="Haas B."/>
            <person name="Nusbaum C."/>
            <person name="Birren B."/>
        </authorList>
    </citation>
    <scope>NUCLEOTIDE SEQUENCE</scope>
    <source>
        <strain evidence="1">ATCC 64411</strain>
    </source>
</reference>
<dbReference type="OrthoDB" id="4899514at2759"/>
<dbReference type="STRING" id="644358.A0A0C4ECX7"/>
<keyword evidence="3" id="KW-1185">Reference proteome</keyword>
<dbReference type="eggNOG" id="ENOG502T4D3">
    <property type="taxonomic scope" value="Eukaryota"/>
</dbReference>
<accession>A0A0C4ECX7</accession>
<dbReference type="EnsemblFungi" id="MAPG_10566T0">
    <property type="protein sequence ID" value="MAPG_10566T0"/>
    <property type="gene ID" value="MAPG_10566"/>
</dbReference>
<gene>
    <name evidence="1" type="ORF">MAPG_10566</name>
</gene>
<dbReference type="VEuPathDB" id="FungiDB:MAPG_10566"/>
<dbReference type="EMBL" id="ADBL01002362">
    <property type="status" value="NOT_ANNOTATED_CDS"/>
    <property type="molecule type" value="Genomic_DNA"/>
</dbReference>
<dbReference type="EMBL" id="GL876975">
    <property type="protein sequence ID" value="KLU90714.1"/>
    <property type="molecule type" value="Genomic_DNA"/>
</dbReference>
<sequence length="875" mass="95494">MLRPKEQEPATPQAFATWRPIGGGTRGTASCLGWLGTFRARNLLSSFASSRLCYHCLQPWLFSSIVVQPRLLFVLLSLPCPLCPALSALPSFCPCPFLSLPSFCLDSFCRVPQSTRTNSMYFAVLPFCVLCRSALPKTDFYFDRPARGGDAGDWEFDVLCFFNMADDVQRDPLQVHVLATDLADDSFLYCGRDLTLRSADGSVRHSIERAVGPPSTNSVHDLSRPLFFAHRDCWKVARRRHRGLPASQLYRFAQATQPILQHPDLGSGCESRPPVALLSQTDLETQPDDNIFSQCHRLLPPELLGEVVRHLVGGSRNNLAMSLAMATQTSSALLGLVPPNPTPSVTAVNLLPQGTAVIPRNGRIRAPTIELFGRDYLSRLEFVPDADHVAHRPDDRAVLSVRVQPHLISGARFILGMHGLRAVCFILQDGSTTAWLGEPDGDGCCHGHVAGPDLGRFQVLQDDLKVVRVDYLPHMDAYSRQDPSPPSKALWDVDPDSSQFKLATTKRIADCSWFPVQVLHYPGWRPCCYLPLIGSLGGGGDATGLTVHCFQTGGTSAITVHYETGASRTSGDKTRGLPLYFNLGPSERVDFVAVGAPECIEDPCLMVGTNRGRSAFFGPCYNRYNGLLKWTVAASEPVAGLIVDPLAGVGSSVLKNVGAATAATSQPACHRRGPPALPAFWGRANDRRPFTDIYSLFTSARVFSPNGVRRLRARTIGERYTGLCLHHADGTIESLGQWDGSVEDGDEHGKDGALGVNAGDTAVVVTDIFNGTEAQAPRAIRWIAFHYADSPYSSTRQKISHVVDIRVGFGEHDMPSAGSATGDDGKHVFRASDLGTELLAWWCKDISDYVEPWDGEMAVHAMPDRDRPPVVLRDS</sequence>
<evidence type="ECO:0000313" key="3">
    <source>
        <dbReference type="Proteomes" id="UP000011715"/>
    </source>
</evidence>
<organism evidence="2 3">
    <name type="scientific">Magnaporthiopsis poae (strain ATCC 64411 / 73-15)</name>
    <name type="common">Kentucky bluegrass fungus</name>
    <name type="synonym">Magnaporthe poae</name>
    <dbReference type="NCBI Taxonomy" id="644358"/>
    <lineage>
        <taxon>Eukaryota</taxon>
        <taxon>Fungi</taxon>
        <taxon>Dikarya</taxon>
        <taxon>Ascomycota</taxon>
        <taxon>Pezizomycotina</taxon>
        <taxon>Sordariomycetes</taxon>
        <taxon>Sordariomycetidae</taxon>
        <taxon>Magnaporthales</taxon>
        <taxon>Magnaporthaceae</taxon>
        <taxon>Magnaporthiopsis</taxon>
    </lineage>
</organism>